<dbReference type="AlphaFoldDB" id="A0A419ESS3"/>
<comment type="similarity">
    <text evidence="4">Belongs to the GcvP family. N-terminal subunit subfamily.</text>
</comment>
<dbReference type="Pfam" id="PF02347">
    <property type="entry name" value="GDC-P"/>
    <property type="match status" value="1"/>
</dbReference>
<dbReference type="Proteomes" id="UP000285961">
    <property type="component" value="Unassembled WGS sequence"/>
</dbReference>
<dbReference type="EMBL" id="QZKI01000112">
    <property type="protein sequence ID" value="RJP66716.1"/>
    <property type="molecule type" value="Genomic_DNA"/>
</dbReference>
<dbReference type="InterPro" id="IPR015421">
    <property type="entry name" value="PyrdxlP-dep_Trfase_major"/>
</dbReference>
<dbReference type="PANTHER" id="PTHR42806:SF1">
    <property type="entry name" value="GLYCINE DEHYDROGENASE (DECARBOXYLATING)"/>
    <property type="match status" value="1"/>
</dbReference>
<dbReference type="SUPFAM" id="SSF53383">
    <property type="entry name" value="PLP-dependent transferases"/>
    <property type="match status" value="1"/>
</dbReference>
<dbReference type="PIRSF" id="PIRSF006815">
    <property type="entry name" value="GcvPA"/>
    <property type="match status" value="1"/>
</dbReference>
<feature type="domain" description="Glycine cleavage system P-protein N-terminal" evidence="5">
    <location>
        <begin position="1"/>
        <end position="439"/>
    </location>
</feature>
<dbReference type="InterPro" id="IPR049315">
    <property type="entry name" value="GDC-P_N"/>
</dbReference>
<protein>
    <recommendedName>
        <fullName evidence="4">Probable glycine dehydrogenase (decarboxylating) subunit 1</fullName>
        <ecNumber evidence="4">1.4.4.2</ecNumber>
    </recommendedName>
    <alternativeName>
        <fullName evidence="4">Glycine cleavage system P-protein subunit 1</fullName>
    </alternativeName>
    <alternativeName>
        <fullName evidence="4">Glycine decarboxylase subunit 1</fullName>
    </alternativeName>
    <alternativeName>
        <fullName evidence="4">Glycine dehydrogenase (aminomethyl-transferring) subunit 1</fullName>
    </alternativeName>
</protein>
<dbReference type="PANTHER" id="PTHR42806">
    <property type="entry name" value="GLYCINE CLEAVAGE SYSTEM P-PROTEIN"/>
    <property type="match status" value="1"/>
</dbReference>
<comment type="subunit">
    <text evidence="4">The glycine cleavage system is composed of four proteins: P, T, L and H. In this organism, the P 'protein' is a heterodimer of two subunits.</text>
</comment>
<dbReference type="Gene3D" id="3.40.640.10">
    <property type="entry name" value="Type I PLP-dependent aspartate aminotransferase-like (Major domain)"/>
    <property type="match status" value="1"/>
</dbReference>
<comment type="function">
    <text evidence="1 4">The glycine cleavage system catalyzes the degradation of glycine. The P protein binds the alpha-amino group of glycine through its pyridoxal phosphate cofactor; CO(2) is released and the remaining methylamine moiety is then transferred to the lipoamide cofactor of the H protein.</text>
</comment>
<dbReference type="GO" id="GO:0019464">
    <property type="term" value="P:glycine decarboxylation via glycine cleavage system"/>
    <property type="evidence" value="ECO:0007669"/>
    <property type="project" value="UniProtKB-UniRule"/>
</dbReference>
<dbReference type="GO" id="GO:0004375">
    <property type="term" value="F:glycine dehydrogenase (decarboxylating) activity"/>
    <property type="evidence" value="ECO:0007669"/>
    <property type="project" value="UniProtKB-EC"/>
</dbReference>
<sequence length="443" mass="48485">MRFLPHTDEDIASMLGTIGAAKLEDLFSIVPENCRYRGKLDLPEPLTEWELHEHMALLSGSMAASGEYKVFVGAGSYDHFIPATVPYLAGRSEFSTAYTPYQPELSQGTLQAIYEYQTLVAKLLGMEVANASLYDGASALAEALLMAIRVTRRKKVAISRLINPLYRQVVRTYLEPTGYEIVELGNDANGLTDLSTFDAQNDLAAVAVQSPNFFGIVERLQNSAEKAHEKSALFVVAFTEPLAYGILKNPGELGADIVCGEGQSLGIPQSFGGPGLGMFATKMQYVRNMPGRLVGQTVDANGKRGFVLTLATREQHIRREKATSNICTNHSLCALASAVYMASLGGSGIRSLARLNYDKCEYLKNELNRAGCTITFAGTTFNEFVVRFPRGTGAIYENLLKKNIVAGLPLDTYYPELAGHYLLCVTETKTRNDMDALVREVQK</sequence>
<dbReference type="InterPro" id="IPR015424">
    <property type="entry name" value="PyrdxlP-dep_Trfase"/>
</dbReference>
<evidence type="ECO:0000259" key="5">
    <source>
        <dbReference type="Pfam" id="PF02347"/>
    </source>
</evidence>
<accession>A0A419ESS3</accession>
<evidence type="ECO:0000256" key="4">
    <source>
        <dbReference type="HAMAP-Rule" id="MF_00712"/>
    </source>
</evidence>
<dbReference type="CDD" id="cd00613">
    <property type="entry name" value="GDC-P"/>
    <property type="match status" value="1"/>
</dbReference>
<evidence type="ECO:0000313" key="6">
    <source>
        <dbReference type="EMBL" id="RJP66716.1"/>
    </source>
</evidence>
<dbReference type="Gene3D" id="3.90.1150.10">
    <property type="entry name" value="Aspartate Aminotransferase, domain 1"/>
    <property type="match status" value="1"/>
</dbReference>
<dbReference type="InterPro" id="IPR023010">
    <property type="entry name" value="GcvPA"/>
</dbReference>
<comment type="catalytic activity">
    <reaction evidence="3 4">
        <text>N(6)-[(R)-lipoyl]-L-lysyl-[glycine-cleavage complex H protein] + glycine + H(+) = N(6)-[(R)-S(8)-aminomethyldihydrolipoyl]-L-lysyl-[glycine-cleavage complex H protein] + CO2</text>
        <dbReference type="Rhea" id="RHEA:24304"/>
        <dbReference type="Rhea" id="RHEA-COMP:10494"/>
        <dbReference type="Rhea" id="RHEA-COMP:10495"/>
        <dbReference type="ChEBI" id="CHEBI:15378"/>
        <dbReference type="ChEBI" id="CHEBI:16526"/>
        <dbReference type="ChEBI" id="CHEBI:57305"/>
        <dbReference type="ChEBI" id="CHEBI:83099"/>
        <dbReference type="ChEBI" id="CHEBI:83143"/>
        <dbReference type="EC" id="1.4.4.2"/>
    </reaction>
</comment>
<reference evidence="6 7" key="1">
    <citation type="journal article" date="2017" name="ISME J.">
        <title>Energy and carbon metabolisms in a deep terrestrial subsurface fluid microbial community.</title>
        <authorList>
            <person name="Momper L."/>
            <person name="Jungbluth S.P."/>
            <person name="Lee M.D."/>
            <person name="Amend J.P."/>
        </authorList>
    </citation>
    <scope>NUCLEOTIDE SEQUENCE [LARGE SCALE GENOMIC DNA]</scope>
    <source>
        <strain evidence="6">SURF_17</strain>
    </source>
</reference>
<evidence type="ECO:0000313" key="7">
    <source>
        <dbReference type="Proteomes" id="UP000285961"/>
    </source>
</evidence>
<dbReference type="InterPro" id="IPR015422">
    <property type="entry name" value="PyrdxlP-dep_Trfase_small"/>
</dbReference>
<name>A0A419ESS3_9BACT</name>
<evidence type="ECO:0000256" key="2">
    <source>
        <dbReference type="ARBA" id="ARBA00023002"/>
    </source>
</evidence>
<proteinExistence type="inferred from homology"/>
<dbReference type="GO" id="GO:0009116">
    <property type="term" value="P:nucleoside metabolic process"/>
    <property type="evidence" value="ECO:0007669"/>
    <property type="project" value="InterPro"/>
</dbReference>
<comment type="caution">
    <text evidence="6">The sequence shown here is derived from an EMBL/GenBank/DDBJ whole genome shotgun (WGS) entry which is preliminary data.</text>
</comment>
<evidence type="ECO:0000256" key="3">
    <source>
        <dbReference type="ARBA" id="ARBA00049026"/>
    </source>
</evidence>
<keyword evidence="2 4" id="KW-0560">Oxidoreductase</keyword>
<dbReference type="InterPro" id="IPR020581">
    <property type="entry name" value="GDC_P"/>
</dbReference>
<gene>
    <name evidence="4" type="primary">gcvPA</name>
    <name evidence="6" type="ORF">C4532_15735</name>
</gene>
<dbReference type="NCBIfam" id="NF001696">
    <property type="entry name" value="PRK00451.1"/>
    <property type="match status" value="1"/>
</dbReference>
<organism evidence="6 7">
    <name type="scientific">Candidatus Abyssobacteria bacterium SURF_17</name>
    <dbReference type="NCBI Taxonomy" id="2093361"/>
    <lineage>
        <taxon>Bacteria</taxon>
        <taxon>Pseudomonadati</taxon>
        <taxon>Candidatus Hydrogenedentota</taxon>
        <taxon>Candidatus Abyssobacteria</taxon>
    </lineage>
</organism>
<evidence type="ECO:0000256" key="1">
    <source>
        <dbReference type="ARBA" id="ARBA00003788"/>
    </source>
</evidence>
<dbReference type="HAMAP" id="MF_00712">
    <property type="entry name" value="GcvPA"/>
    <property type="match status" value="1"/>
</dbReference>
<dbReference type="EC" id="1.4.4.2" evidence="4"/>